<dbReference type="Proteomes" id="UP000485621">
    <property type="component" value="Unassembled WGS sequence"/>
</dbReference>
<feature type="transmembrane region" description="Helical" evidence="1">
    <location>
        <begin position="120"/>
        <end position="138"/>
    </location>
</feature>
<evidence type="ECO:0000256" key="1">
    <source>
        <dbReference type="SAM" id="Phobius"/>
    </source>
</evidence>
<evidence type="ECO:0000313" key="2">
    <source>
        <dbReference type="EMBL" id="OQB41271.1"/>
    </source>
</evidence>
<protein>
    <submittedName>
        <fullName evidence="2">Uncharacterized protein</fullName>
    </submittedName>
</protein>
<organism evidence="2">
    <name type="scientific">candidate division CPR1 bacterium ADurb.Bin160</name>
    <dbReference type="NCBI Taxonomy" id="1852826"/>
    <lineage>
        <taxon>Bacteria</taxon>
        <taxon>candidate division CPR1</taxon>
    </lineage>
</organism>
<feature type="transmembrane region" description="Helical" evidence="1">
    <location>
        <begin position="45"/>
        <end position="66"/>
    </location>
</feature>
<reference evidence="2" key="1">
    <citation type="submission" date="2017-02" db="EMBL/GenBank/DDBJ databases">
        <title>Delving into the versatile metabolic prowess of the omnipresent phylum Bacteroidetes.</title>
        <authorList>
            <person name="Nobu M.K."/>
            <person name="Mei R."/>
            <person name="Narihiro T."/>
            <person name="Kuroda K."/>
            <person name="Liu W.-T."/>
        </authorList>
    </citation>
    <scope>NUCLEOTIDE SEQUENCE</scope>
    <source>
        <strain evidence="2">ADurb.Bin160</strain>
    </source>
</reference>
<gene>
    <name evidence="2" type="ORF">BWY04_00950</name>
</gene>
<proteinExistence type="predicted"/>
<keyword evidence="1" id="KW-0812">Transmembrane</keyword>
<feature type="transmembrane region" description="Helical" evidence="1">
    <location>
        <begin position="175"/>
        <end position="197"/>
    </location>
</feature>
<dbReference type="AlphaFoldDB" id="A0A1V5ZMD2"/>
<accession>A0A1V5ZMD2</accession>
<feature type="transmembrane region" description="Helical" evidence="1">
    <location>
        <begin position="86"/>
        <end position="108"/>
    </location>
</feature>
<name>A0A1V5ZMD2_9BACT</name>
<comment type="caution">
    <text evidence="2">The sequence shown here is derived from an EMBL/GenBank/DDBJ whole genome shotgun (WGS) entry which is preliminary data.</text>
</comment>
<keyword evidence="1" id="KW-1133">Transmembrane helix</keyword>
<feature type="transmembrane region" description="Helical" evidence="1">
    <location>
        <begin position="16"/>
        <end position="33"/>
    </location>
</feature>
<sequence>MFYYKDFSCVNHSGDIVLVMLPTFTTISHGFCSKMAFICSILQRLFGISNVGIDWIFVVSFGIFSWDSLTVAVIKSDSCSIISLSFSIVSSFKSSILLSHILIHFAFVTVISGSKLELAFLMRVSRSVLISLLILGYFPSDLNQEIITISNFLKSKISLKKNSLLPEISSISIKYHFFLALWIFDIYQTILYGQVFFSSFNRDKKVHFFIYGYNQSNKCHETNALKTSCSIIKFSSKDVSKILLKVIFCVLSSQPKSHILIVCEDFDRSNNDVMFCKSVLRL</sequence>
<keyword evidence="1" id="KW-0472">Membrane</keyword>
<dbReference type="EMBL" id="MWDB01000020">
    <property type="protein sequence ID" value="OQB41271.1"/>
    <property type="molecule type" value="Genomic_DNA"/>
</dbReference>